<keyword evidence="1" id="KW-0472">Membrane</keyword>
<evidence type="ECO:0000256" key="1">
    <source>
        <dbReference type="SAM" id="Phobius"/>
    </source>
</evidence>
<dbReference type="InterPro" id="IPR038765">
    <property type="entry name" value="Papain-like_cys_pep_sf"/>
</dbReference>
<dbReference type="Gene3D" id="3.90.1720.10">
    <property type="entry name" value="endopeptidase domain like (from Nostoc punctiforme)"/>
    <property type="match status" value="1"/>
</dbReference>
<evidence type="ECO:0000313" key="3">
    <source>
        <dbReference type="Proteomes" id="UP000259173"/>
    </source>
</evidence>
<dbReference type="AlphaFoldDB" id="A0A3B9L2S5"/>
<feature type="transmembrane region" description="Helical" evidence="1">
    <location>
        <begin position="161"/>
        <end position="180"/>
    </location>
</feature>
<reference evidence="2 3" key="1">
    <citation type="journal article" date="2018" name="Nat. Biotechnol.">
        <title>A standardized bacterial taxonomy based on genome phylogeny substantially revises the tree of life.</title>
        <authorList>
            <person name="Parks D.H."/>
            <person name="Chuvochina M."/>
            <person name="Waite D.W."/>
            <person name="Rinke C."/>
            <person name="Skarshewski A."/>
            <person name="Chaumeil P.A."/>
            <person name="Hugenholtz P."/>
        </authorList>
    </citation>
    <scope>NUCLEOTIDE SEQUENCE [LARGE SCALE GENOMIC DNA]</scope>
    <source>
        <strain evidence="2">UBA8557</strain>
    </source>
</reference>
<name>A0A3B9L2S5_9PROT</name>
<dbReference type="EMBL" id="DMBR01000287">
    <property type="protein sequence ID" value="HAE94769.1"/>
    <property type="molecule type" value="Genomic_DNA"/>
</dbReference>
<organism evidence="2 3">
    <name type="scientific">Hyphomonas atlantica</name>
    <dbReference type="NCBI Taxonomy" id="1280948"/>
    <lineage>
        <taxon>Bacteria</taxon>
        <taxon>Pseudomonadati</taxon>
        <taxon>Pseudomonadota</taxon>
        <taxon>Alphaproteobacteria</taxon>
        <taxon>Hyphomonadales</taxon>
        <taxon>Hyphomonadaceae</taxon>
        <taxon>Hyphomonas</taxon>
    </lineage>
</organism>
<dbReference type="InterPro" id="IPR024453">
    <property type="entry name" value="Peptidase_C92"/>
</dbReference>
<dbReference type="Pfam" id="PF05708">
    <property type="entry name" value="Peptidase_C92"/>
    <property type="match status" value="1"/>
</dbReference>
<feature type="transmembrane region" description="Helical" evidence="1">
    <location>
        <begin position="103"/>
        <end position="123"/>
    </location>
</feature>
<feature type="transmembrane region" description="Helical" evidence="1">
    <location>
        <begin position="135"/>
        <end position="155"/>
    </location>
</feature>
<comment type="caution">
    <text evidence="2">The sequence shown here is derived from an EMBL/GenBank/DDBJ whole genome shotgun (WGS) entry which is preliminary data.</text>
</comment>
<feature type="transmembrane region" description="Helical" evidence="1">
    <location>
        <begin position="12"/>
        <end position="33"/>
    </location>
</feature>
<gene>
    <name evidence="2" type="ORF">DCG65_09420</name>
</gene>
<accession>A0A3B9L2S5</accession>
<dbReference type="SUPFAM" id="SSF54001">
    <property type="entry name" value="Cysteine proteinases"/>
    <property type="match status" value="1"/>
</dbReference>
<dbReference type="Proteomes" id="UP000259173">
    <property type="component" value="Unassembled WGS sequence"/>
</dbReference>
<protein>
    <recommendedName>
        <fullName evidence="4">Protein tyrosine phosphatase</fullName>
    </recommendedName>
</protein>
<proteinExistence type="predicted"/>
<feature type="transmembrane region" description="Helical" evidence="1">
    <location>
        <begin position="70"/>
        <end position="91"/>
    </location>
</feature>
<feature type="transmembrane region" description="Helical" evidence="1">
    <location>
        <begin position="39"/>
        <end position="61"/>
    </location>
</feature>
<keyword evidence="1" id="KW-1133">Transmembrane helix</keyword>
<evidence type="ECO:0000313" key="2">
    <source>
        <dbReference type="EMBL" id="HAE94769.1"/>
    </source>
</evidence>
<evidence type="ECO:0008006" key="4">
    <source>
        <dbReference type="Google" id="ProtNLM"/>
    </source>
</evidence>
<feature type="transmembrane region" description="Helical" evidence="1">
    <location>
        <begin position="200"/>
        <end position="218"/>
    </location>
</feature>
<sequence>MKQLLITTRHAIRTITAFFFVATVALLVAAVLLRSFGEIRLQLLLTFIGFGFGGTLLNLLLDCYSENRPVMILGSVALGVSLTFYLLLVWGSGWRTEPTIWRIWWVSSIATLTITHLGVLKMIQAWRSNRIARAAPAFSVATALLLAGLAARELLSSPGPIYLGVTAVTGVGALVFSILARRRFIGDQVKPPNIWRRGKLTALGFLFLLTFAMGYYLGHVSAPQPSHAELFPSVLRGMSREHLEAQIRSDLTRLKTASEGIEDLTRKAEAFRGVRAKKFESENRDYYLPEEGDEIRSLFGSYLRYRTALLRLLATYSGFESVPDPDTRARCFMVGFAAAMTVFENSLKLVNTYGDDERAQRKLNEPEPEWGIPGNMFNTLYKSVSSSRNINVSEEMADYFNVHRKDWRERAVWSETNFTWLEQRIDRGLASVRQHSIAPHKAWYDLLKARVQEDVYTPVYAVQSVASEWIGDMRIIERKPFISIQQIEEIESLLKPGDIFLERRNWFLSNAFLPGFWPHAALYVGRMEDLRRLGIANRPEIKGKLREYGAKAPDGHDHTVIEAVSEGVIFNSLTHSMHADYVAVLRPRLSDREIGEAIVRAFSHHGKPYDFDFNFETADKLVCTELVYRCYQGMLNFTPLPEVMGRKTLPAVEIARKFVKERSKEDRDFDFVLFLDGDATTGHARRQVEDEFCASAERSQASFNE</sequence>
<keyword evidence="1" id="KW-0812">Transmembrane</keyword>